<reference evidence="1 2" key="1">
    <citation type="submission" date="2014-11" db="EMBL/GenBank/DDBJ databases">
        <authorList>
            <person name="Park G.-S."/>
            <person name="Hong S.-J."/>
            <person name="Jung B.K."/>
            <person name="Khan A.R."/>
            <person name="Kwak Y."/>
            <person name="Shin J.-H."/>
        </authorList>
    </citation>
    <scope>NUCLEOTIDE SEQUENCE [LARGE SCALE GENOMIC DNA]</scope>
    <source>
        <strain evidence="1 2">DSM 27622</strain>
    </source>
</reference>
<evidence type="ECO:0000313" key="1">
    <source>
        <dbReference type="EMBL" id="AKK71299.1"/>
    </source>
</evidence>
<protein>
    <submittedName>
        <fullName evidence="1">PRTRC system protein C</fullName>
    </submittedName>
</protein>
<name>A0A0G3LXE2_CHRGL</name>
<dbReference type="STRING" id="1324352.OK18_00385"/>
<dbReference type="InterPro" id="IPR032866">
    <property type="entry name" value="Prok_Ub"/>
</dbReference>
<dbReference type="RefSeq" id="WP_053326686.1">
    <property type="nucleotide sequence ID" value="NZ_CP009928.1"/>
</dbReference>
<evidence type="ECO:0000313" key="2">
    <source>
        <dbReference type="Proteomes" id="UP000035213"/>
    </source>
</evidence>
<dbReference type="KEGG" id="cgn:OK18_00385"/>
<dbReference type="Proteomes" id="UP000035213">
    <property type="component" value="Chromosome"/>
</dbReference>
<dbReference type="Pfam" id="PF14454">
    <property type="entry name" value="Prok_Ub"/>
    <property type="match status" value="1"/>
</dbReference>
<dbReference type="NCBIfam" id="TIGR03738">
    <property type="entry name" value="PRTRC_C"/>
    <property type="match status" value="1"/>
</dbReference>
<dbReference type="EMBL" id="CP009928">
    <property type="protein sequence ID" value="AKK71299.1"/>
    <property type="molecule type" value="Genomic_DNA"/>
</dbReference>
<dbReference type="OrthoDB" id="6912309at2"/>
<proteinExistence type="predicted"/>
<organism evidence="1 2">
    <name type="scientific">Chryseobacterium gallinarum</name>
    <dbReference type="NCBI Taxonomy" id="1324352"/>
    <lineage>
        <taxon>Bacteria</taxon>
        <taxon>Pseudomonadati</taxon>
        <taxon>Bacteroidota</taxon>
        <taxon>Flavobacteriia</taxon>
        <taxon>Flavobacteriales</taxon>
        <taxon>Weeksellaceae</taxon>
        <taxon>Chryseobacterium group</taxon>
        <taxon>Chryseobacterium</taxon>
    </lineage>
</organism>
<dbReference type="InterPro" id="IPR022289">
    <property type="entry name" value="PRTRC_protein-C"/>
</dbReference>
<accession>A0A0G3LXE2</accession>
<dbReference type="PATRIC" id="fig|1324352.5.peg.84"/>
<sequence>MLVATALQRVFILKEKDQEIFLSDPEPKWSLQAVLNFYTRMYPILVTAKISKPEIIDDSIQYRFESVMGTKG</sequence>
<dbReference type="AlphaFoldDB" id="A0A0G3LXE2"/>
<gene>
    <name evidence="1" type="ORF">OK18_00385</name>
</gene>